<evidence type="ECO:0000313" key="4">
    <source>
        <dbReference type="Proteomes" id="UP000298327"/>
    </source>
</evidence>
<reference evidence="3 4" key="1">
    <citation type="submission" date="2019-02" db="EMBL/GenBank/DDBJ databases">
        <title>Genome sequencing of the rare red list fungi Dentipellis fragilis.</title>
        <authorList>
            <person name="Buettner E."/>
            <person name="Kellner H."/>
        </authorList>
    </citation>
    <scope>NUCLEOTIDE SEQUENCE [LARGE SCALE GENOMIC DNA]</scope>
    <source>
        <strain evidence="3 4">DSM 105465</strain>
    </source>
</reference>
<dbReference type="GO" id="GO:0006780">
    <property type="term" value="P:uroporphyrinogen III biosynthetic process"/>
    <property type="evidence" value="ECO:0007669"/>
    <property type="project" value="InterPro"/>
</dbReference>
<dbReference type="OrthoDB" id="5595751at2759"/>
<dbReference type="STRING" id="205917.A0A4Y9YCQ7"/>
<dbReference type="Gene3D" id="3.40.50.10090">
    <property type="match status" value="2"/>
</dbReference>
<feature type="region of interest" description="Disordered" evidence="1">
    <location>
        <begin position="160"/>
        <end position="190"/>
    </location>
</feature>
<accession>A0A4Y9YCQ7</accession>
<dbReference type="PANTHER" id="PTHR12390">
    <property type="entry name" value="UROPORPHYRINOGEN III SYNTHASE"/>
    <property type="match status" value="1"/>
</dbReference>
<dbReference type="GO" id="GO:0006782">
    <property type="term" value="P:protoporphyrinogen IX biosynthetic process"/>
    <property type="evidence" value="ECO:0007669"/>
    <property type="project" value="UniProtKB-UniPathway"/>
</dbReference>
<gene>
    <name evidence="3" type="ORF">EVG20_g7591</name>
</gene>
<feature type="compositionally biased region" description="Basic residues" evidence="1">
    <location>
        <begin position="169"/>
        <end position="179"/>
    </location>
</feature>
<comment type="caution">
    <text evidence="3">The sequence shown here is derived from an EMBL/GenBank/DDBJ whole genome shotgun (WGS) entry which is preliminary data.</text>
</comment>
<dbReference type="AlphaFoldDB" id="A0A4Y9YCQ7"/>
<dbReference type="Proteomes" id="UP000298327">
    <property type="component" value="Unassembled WGS sequence"/>
</dbReference>
<feature type="domain" description="Tetrapyrrole biosynthesis uroporphyrinogen III synthase" evidence="2">
    <location>
        <begin position="14"/>
        <end position="156"/>
    </location>
</feature>
<sequence>MAPVLLLRAPTPPDRYESALSRAGFTPVSVPVLETAFVNAEELRALVRAGPGAAGMQGVVVTSAGGRGMKSCRQTSPFYAIGPSTASCLASIASHAQRLCPSDIRGGAETGTAGLLAHFILRDAGAAPSARLLYLTDDKNRETLPALLDAGGVALRALSRRGGSCTSRRPPRRTSRRSSRTQFALPGAGDPYAQGGRRAHFAAIRPTTAEDLVQELGLRVEVVPAKPSAEALVDALEESG</sequence>
<dbReference type="PANTHER" id="PTHR12390:SF0">
    <property type="entry name" value="UROPORPHYRINOGEN-III SYNTHASE"/>
    <property type="match status" value="1"/>
</dbReference>
<dbReference type="InterPro" id="IPR039793">
    <property type="entry name" value="UROS/Hem4"/>
</dbReference>
<dbReference type="InterPro" id="IPR036108">
    <property type="entry name" value="4pyrrol_syn_uPrphyn_synt_sf"/>
</dbReference>
<dbReference type="GO" id="GO:0005829">
    <property type="term" value="C:cytosol"/>
    <property type="evidence" value="ECO:0007669"/>
    <property type="project" value="TreeGrafter"/>
</dbReference>
<dbReference type="Pfam" id="PF02602">
    <property type="entry name" value="HEM4"/>
    <property type="match status" value="1"/>
</dbReference>
<protein>
    <recommendedName>
        <fullName evidence="2">Tetrapyrrole biosynthesis uroporphyrinogen III synthase domain-containing protein</fullName>
    </recommendedName>
</protein>
<dbReference type="InterPro" id="IPR003754">
    <property type="entry name" value="4pyrrol_synth_uPrphyn_synth"/>
</dbReference>
<evidence type="ECO:0000256" key="1">
    <source>
        <dbReference type="SAM" id="MobiDB-lite"/>
    </source>
</evidence>
<dbReference type="SUPFAM" id="SSF69618">
    <property type="entry name" value="HemD-like"/>
    <property type="match status" value="1"/>
</dbReference>
<keyword evidence="4" id="KW-1185">Reference proteome</keyword>
<evidence type="ECO:0000259" key="2">
    <source>
        <dbReference type="Pfam" id="PF02602"/>
    </source>
</evidence>
<dbReference type="GO" id="GO:0004852">
    <property type="term" value="F:uroporphyrinogen-III synthase activity"/>
    <property type="evidence" value="ECO:0007669"/>
    <property type="project" value="InterPro"/>
</dbReference>
<dbReference type="UniPathway" id="UPA00251">
    <property type="reaction ID" value="UER00320"/>
</dbReference>
<organism evidence="3 4">
    <name type="scientific">Dentipellis fragilis</name>
    <dbReference type="NCBI Taxonomy" id="205917"/>
    <lineage>
        <taxon>Eukaryota</taxon>
        <taxon>Fungi</taxon>
        <taxon>Dikarya</taxon>
        <taxon>Basidiomycota</taxon>
        <taxon>Agaricomycotina</taxon>
        <taxon>Agaricomycetes</taxon>
        <taxon>Russulales</taxon>
        <taxon>Hericiaceae</taxon>
        <taxon>Dentipellis</taxon>
    </lineage>
</organism>
<name>A0A4Y9YCQ7_9AGAM</name>
<evidence type="ECO:0000313" key="3">
    <source>
        <dbReference type="EMBL" id="TFY59982.1"/>
    </source>
</evidence>
<proteinExistence type="predicted"/>
<dbReference type="EMBL" id="SEOQ01000588">
    <property type="protein sequence ID" value="TFY59982.1"/>
    <property type="molecule type" value="Genomic_DNA"/>
</dbReference>